<dbReference type="Pfam" id="PF04069">
    <property type="entry name" value="OpuAC"/>
    <property type="match status" value="1"/>
</dbReference>
<evidence type="ECO:0000256" key="3">
    <source>
        <dbReference type="ARBA" id="ARBA00022475"/>
    </source>
</evidence>
<evidence type="ECO:0000313" key="8">
    <source>
        <dbReference type="EMBL" id="GAA0446987.1"/>
    </source>
</evidence>
<keyword evidence="6" id="KW-0732">Signal</keyword>
<gene>
    <name evidence="8" type="ORF">GCM10008983_26160</name>
</gene>
<keyword evidence="3" id="KW-1003">Cell membrane</keyword>
<evidence type="ECO:0000256" key="6">
    <source>
        <dbReference type="SAM" id="SignalP"/>
    </source>
</evidence>
<dbReference type="Proteomes" id="UP001501459">
    <property type="component" value="Unassembled WGS sequence"/>
</dbReference>
<accession>A0ABP3JA79</accession>
<keyword evidence="9" id="KW-1185">Reference proteome</keyword>
<dbReference type="CDD" id="cd13639">
    <property type="entry name" value="PBP2_OpuAC_like"/>
    <property type="match status" value="1"/>
</dbReference>
<dbReference type="RefSeq" id="WP_343753942.1">
    <property type="nucleotide sequence ID" value="NZ_BAAADM010000055.1"/>
</dbReference>
<organism evidence="8 9">
    <name type="scientific">Lentibacillus halophilus</name>
    <dbReference type="NCBI Taxonomy" id="295065"/>
    <lineage>
        <taxon>Bacteria</taxon>
        <taxon>Bacillati</taxon>
        <taxon>Bacillota</taxon>
        <taxon>Bacilli</taxon>
        <taxon>Bacillales</taxon>
        <taxon>Bacillaceae</taxon>
        <taxon>Lentibacillus</taxon>
    </lineage>
</organism>
<dbReference type="PANTHER" id="PTHR47737:SF1">
    <property type="entry name" value="GLYCINE BETAINE_PROLINE BETAINE TRANSPORT SYSTEM PERMEASE PROTEIN PROW"/>
    <property type="match status" value="1"/>
</dbReference>
<evidence type="ECO:0000256" key="4">
    <source>
        <dbReference type="ARBA" id="ARBA00023136"/>
    </source>
</evidence>
<sequence length="317" mass="35370">MRQTFRMMSLLMMMLFVTALMACGEGESGKNASDGGDDSSETDQQKLGDKDVTLATDTYVSNIGATYVVKHLLEDVGYNVTVKETDVGIEFSGMATGSSDASVGLWLPGTHASYWEEYKDKLNKMSMVTEEVELALTVPSYMEDINSIEDLTNNKNNIGEKLEWDITGISPGAGMMEITKEKVIPAYDLGDDWTLQPSSGPAMAAELKSAIDKKEPIVVTLWTPHWTFNEFDLKMLEDPKNKYGKPDNVYAVSRNGFKDDSPLAYKIIDQFSWSKKQNQDVMYSIQSGMSNDDAAKKFLENNPDMIDKWMDGVEKKK</sequence>
<feature type="domain" description="ABC-type glycine betaine transport system substrate-binding" evidence="7">
    <location>
        <begin position="50"/>
        <end position="301"/>
    </location>
</feature>
<keyword evidence="4" id="KW-0472">Membrane</keyword>
<dbReference type="PROSITE" id="PS51257">
    <property type="entry name" value="PROKAR_LIPOPROTEIN"/>
    <property type="match status" value="1"/>
</dbReference>
<evidence type="ECO:0000256" key="5">
    <source>
        <dbReference type="SAM" id="MobiDB-lite"/>
    </source>
</evidence>
<dbReference type="InterPro" id="IPR007210">
    <property type="entry name" value="ABC_Gly_betaine_transp_sub-bd"/>
</dbReference>
<feature type="signal peptide" evidence="6">
    <location>
        <begin position="1"/>
        <end position="22"/>
    </location>
</feature>
<evidence type="ECO:0000256" key="1">
    <source>
        <dbReference type="ARBA" id="ARBA00004236"/>
    </source>
</evidence>
<comment type="caution">
    <text evidence="8">The sequence shown here is derived from an EMBL/GenBank/DDBJ whole genome shotgun (WGS) entry which is preliminary data.</text>
</comment>
<evidence type="ECO:0000259" key="7">
    <source>
        <dbReference type="Pfam" id="PF04069"/>
    </source>
</evidence>
<evidence type="ECO:0000256" key="2">
    <source>
        <dbReference type="ARBA" id="ARBA00022448"/>
    </source>
</evidence>
<name>A0ABP3JA79_9BACI</name>
<dbReference type="PANTHER" id="PTHR47737">
    <property type="entry name" value="GLYCINE BETAINE/PROLINE BETAINE TRANSPORT SYSTEM PERMEASE PROTEIN PROW"/>
    <property type="match status" value="1"/>
</dbReference>
<dbReference type="SUPFAM" id="SSF53850">
    <property type="entry name" value="Periplasmic binding protein-like II"/>
    <property type="match status" value="1"/>
</dbReference>
<proteinExistence type="predicted"/>
<protein>
    <recommendedName>
        <fullName evidence="7">ABC-type glycine betaine transport system substrate-binding domain-containing protein</fullName>
    </recommendedName>
</protein>
<evidence type="ECO:0000313" key="9">
    <source>
        <dbReference type="Proteomes" id="UP001501459"/>
    </source>
</evidence>
<reference evidence="9" key="1">
    <citation type="journal article" date="2019" name="Int. J. Syst. Evol. Microbiol.">
        <title>The Global Catalogue of Microorganisms (GCM) 10K type strain sequencing project: providing services to taxonomists for standard genome sequencing and annotation.</title>
        <authorList>
            <consortium name="The Broad Institute Genomics Platform"/>
            <consortium name="The Broad Institute Genome Sequencing Center for Infectious Disease"/>
            <person name="Wu L."/>
            <person name="Ma J."/>
        </authorList>
    </citation>
    <scope>NUCLEOTIDE SEQUENCE [LARGE SCALE GENOMIC DNA]</scope>
    <source>
        <strain evidence="9">JCM 12149</strain>
    </source>
</reference>
<feature type="region of interest" description="Disordered" evidence="5">
    <location>
        <begin position="27"/>
        <end position="48"/>
    </location>
</feature>
<feature type="chain" id="PRO_5047358530" description="ABC-type glycine betaine transport system substrate-binding domain-containing protein" evidence="6">
    <location>
        <begin position="23"/>
        <end position="317"/>
    </location>
</feature>
<dbReference type="EMBL" id="BAAADM010000055">
    <property type="protein sequence ID" value="GAA0446987.1"/>
    <property type="molecule type" value="Genomic_DNA"/>
</dbReference>
<comment type="subcellular location">
    <subcellularLocation>
        <location evidence="1">Cell membrane</location>
    </subcellularLocation>
</comment>
<dbReference type="Gene3D" id="3.40.190.100">
    <property type="entry name" value="Glycine betaine-binding periplasmic protein, domain 2"/>
    <property type="match status" value="1"/>
</dbReference>
<dbReference type="Gene3D" id="3.10.105.10">
    <property type="entry name" value="Dipeptide-binding Protein, Domain 3"/>
    <property type="match status" value="2"/>
</dbReference>
<keyword evidence="2" id="KW-0813">Transport</keyword>